<evidence type="ECO:0000313" key="1">
    <source>
        <dbReference type="EMBL" id="BBE20732.1"/>
    </source>
</evidence>
<name>A0A5K7SGH5_9BACT</name>
<evidence type="ECO:0000313" key="2">
    <source>
        <dbReference type="Proteomes" id="UP001193389"/>
    </source>
</evidence>
<dbReference type="Proteomes" id="UP001193389">
    <property type="component" value="Chromosome"/>
</dbReference>
<protein>
    <submittedName>
        <fullName evidence="1">Uncharacterized protein</fullName>
    </submittedName>
</protein>
<dbReference type="KEGG" id="anf:AQPE_4926"/>
<reference evidence="1" key="1">
    <citation type="journal article" date="2020" name="Int. J. Syst. Evol. Microbiol.">
        <title>Aquipluma nitroreducens gen. nov. sp. nov., a novel facultatively anaerobic bacterium isolated from a freshwater lake.</title>
        <authorList>
            <person name="Watanabe M."/>
            <person name="Kojima H."/>
            <person name="Fukui M."/>
        </authorList>
    </citation>
    <scope>NUCLEOTIDE SEQUENCE</scope>
    <source>
        <strain evidence="1">MeG22</strain>
    </source>
</reference>
<proteinExistence type="predicted"/>
<sequence>MSLFCNSERTESLASVYSSFSRTSFKNSFNQFSACPIAAGKLLFNKYLPYIYRSENLAIGFKPTDIIFPFHYFW</sequence>
<dbReference type="AlphaFoldDB" id="A0A5K7SGH5"/>
<keyword evidence="2" id="KW-1185">Reference proteome</keyword>
<dbReference type="EMBL" id="AP018694">
    <property type="protein sequence ID" value="BBE20732.1"/>
    <property type="molecule type" value="Genomic_DNA"/>
</dbReference>
<gene>
    <name evidence="1" type="ORF">AQPE_4926</name>
</gene>
<accession>A0A5K7SGH5</accession>
<organism evidence="1 2">
    <name type="scientific">Aquipluma nitroreducens</name>
    <dbReference type="NCBI Taxonomy" id="2010828"/>
    <lineage>
        <taxon>Bacteria</taxon>
        <taxon>Pseudomonadati</taxon>
        <taxon>Bacteroidota</taxon>
        <taxon>Bacteroidia</taxon>
        <taxon>Marinilabiliales</taxon>
        <taxon>Prolixibacteraceae</taxon>
        <taxon>Aquipluma</taxon>
    </lineage>
</organism>